<keyword evidence="3" id="KW-1185">Reference proteome</keyword>
<protein>
    <submittedName>
        <fullName evidence="2">MFS transporter</fullName>
    </submittedName>
</protein>
<dbReference type="EMBL" id="CP032419">
    <property type="protein sequence ID" value="AYC31438.1"/>
    <property type="molecule type" value="Genomic_DNA"/>
</dbReference>
<sequence>MNRSQWRRRLALEWWLQLALTLAPWLLLKLWVEAEGPSRLAMPLFIAGLLAMFLSLPLFRAYKHALIATQQAFDSSGEDAAWRQLGQRRRRALLGAGLPAWIAALGLFAGLEGVPQLLLLCSSLVLLVLYRIPRQLR</sequence>
<dbReference type="AlphaFoldDB" id="A0A385Z0M3"/>
<keyword evidence="1" id="KW-1133">Transmembrane helix</keyword>
<feature type="transmembrane region" description="Helical" evidence="1">
    <location>
        <begin position="40"/>
        <end position="59"/>
    </location>
</feature>
<reference evidence="3" key="1">
    <citation type="submission" date="2018-09" db="EMBL/GenBank/DDBJ databases">
        <authorList>
            <person name="Zhu H."/>
        </authorList>
    </citation>
    <scope>NUCLEOTIDE SEQUENCE [LARGE SCALE GENOMIC DNA]</scope>
    <source>
        <strain evidence="3">K2W31S-8</strain>
    </source>
</reference>
<name>A0A385Z0M3_9PSED</name>
<accession>A0A385Z0M3</accession>
<gene>
    <name evidence="2" type="ORF">D3880_03100</name>
</gene>
<feature type="transmembrane region" description="Helical" evidence="1">
    <location>
        <begin position="92"/>
        <end position="111"/>
    </location>
</feature>
<feature type="transmembrane region" description="Helical" evidence="1">
    <location>
        <begin position="12"/>
        <end position="28"/>
    </location>
</feature>
<evidence type="ECO:0000313" key="2">
    <source>
        <dbReference type="EMBL" id="AYC31438.1"/>
    </source>
</evidence>
<feature type="transmembrane region" description="Helical" evidence="1">
    <location>
        <begin position="117"/>
        <end position="133"/>
    </location>
</feature>
<dbReference type="Proteomes" id="UP000265560">
    <property type="component" value="Chromosome"/>
</dbReference>
<dbReference type="RefSeq" id="WP_119892064.1">
    <property type="nucleotide sequence ID" value="NZ_CP032419.1"/>
</dbReference>
<evidence type="ECO:0000256" key="1">
    <source>
        <dbReference type="SAM" id="Phobius"/>
    </source>
</evidence>
<organism evidence="2 3">
    <name type="scientific">Pseudomonas cavernae</name>
    <dbReference type="NCBI Taxonomy" id="2320867"/>
    <lineage>
        <taxon>Bacteria</taxon>
        <taxon>Pseudomonadati</taxon>
        <taxon>Pseudomonadota</taxon>
        <taxon>Gammaproteobacteria</taxon>
        <taxon>Pseudomonadales</taxon>
        <taxon>Pseudomonadaceae</taxon>
        <taxon>Pseudomonas</taxon>
    </lineage>
</organism>
<dbReference type="KEGG" id="pcav:D3880_03100"/>
<dbReference type="OrthoDB" id="7030977at2"/>
<evidence type="ECO:0000313" key="3">
    <source>
        <dbReference type="Proteomes" id="UP000265560"/>
    </source>
</evidence>
<proteinExistence type="predicted"/>
<keyword evidence="1" id="KW-0472">Membrane</keyword>
<keyword evidence="1" id="KW-0812">Transmembrane</keyword>